<evidence type="ECO:0000259" key="7">
    <source>
        <dbReference type="Pfam" id="PF13229"/>
    </source>
</evidence>
<dbReference type="Pfam" id="PF23763">
    <property type="entry name" value="Beta-barrel_GLAA-B_I"/>
    <property type="match status" value="1"/>
</dbReference>
<evidence type="ECO:0000313" key="11">
    <source>
        <dbReference type="Proteomes" id="UP000346198"/>
    </source>
</evidence>
<dbReference type="RefSeq" id="WP_222846115.1">
    <property type="nucleotide sequence ID" value="NZ_CAAHFH010000001.1"/>
</dbReference>
<keyword evidence="5" id="KW-0378">Hydrolase</keyword>
<comment type="catalytic activity">
    <reaction evidence="2">
        <text>Hydrolysis of terminal, non-reducing branched (1-&gt;3)-alpha-D-galactosidic residues, producing free D-galactose.</text>
        <dbReference type="EC" id="3.2.1.n1"/>
    </reaction>
</comment>
<dbReference type="InterPro" id="IPR056441">
    <property type="entry name" value="Beta-barrel_GLAA-B_II"/>
</dbReference>
<dbReference type="Pfam" id="PF23764">
    <property type="entry name" value="Beta-barrel_GLAA-B_II"/>
    <property type="match status" value="1"/>
</dbReference>
<dbReference type="Proteomes" id="UP000346198">
    <property type="component" value="Unassembled WGS sequence"/>
</dbReference>
<dbReference type="Gene3D" id="2.160.20.10">
    <property type="entry name" value="Single-stranded right-handed beta-helix, Pectin lyase-like"/>
    <property type="match status" value="1"/>
</dbReference>
<feature type="domain" description="GLAA-B beta-barrel" evidence="8">
    <location>
        <begin position="139"/>
        <end position="236"/>
    </location>
</feature>
<evidence type="ECO:0000259" key="9">
    <source>
        <dbReference type="Pfam" id="PF23764"/>
    </source>
</evidence>
<feature type="domain" description="Right handed beta helix" evidence="7">
    <location>
        <begin position="417"/>
        <end position="600"/>
    </location>
</feature>
<dbReference type="AlphaFoldDB" id="A0A6C2UD74"/>
<reference evidence="10 11" key="1">
    <citation type="submission" date="2019-04" db="EMBL/GenBank/DDBJ databases">
        <authorList>
            <person name="Van Vliet M D."/>
        </authorList>
    </citation>
    <scope>NUCLEOTIDE SEQUENCE [LARGE SCALE GENOMIC DNA]</scope>
    <source>
        <strain evidence="10 11">F21</strain>
    </source>
</reference>
<gene>
    <name evidence="10" type="primary">glaB_1</name>
    <name evidence="10" type="ORF">SCARR_00151</name>
</gene>
<comment type="catalytic activity">
    <reaction evidence="1">
        <text>Hydrolysis of terminal, non-reducing alpha-D-galactose residues in alpha-D-galactosides, including galactose oligosaccharides, galactomannans and galactolipids.</text>
        <dbReference type="EC" id="3.2.1.22"/>
    </reaction>
</comment>
<dbReference type="GO" id="GO:0004557">
    <property type="term" value="F:alpha-galactosidase activity"/>
    <property type="evidence" value="ECO:0007669"/>
    <property type="project" value="UniProtKB-EC"/>
</dbReference>
<organism evidence="10 11">
    <name type="scientific">Pontiella sulfatireligans</name>
    <dbReference type="NCBI Taxonomy" id="2750658"/>
    <lineage>
        <taxon>Bacteria</taxon>
        <taxon>Pseudomonadati</taxon>
        <taxon>Kiritimatiellota</taxon>
        <taxon>Kiritimatiellia</taxon>
        <taxon>Kiritimatiellales</taxon>
        <taxon>Pontiellaceae</taxon>
        <taxon>Pontiella</taxon>
    </lineage>
</organism>
<feature type="domain" description="GLAA-B beta-barrel" evidence="9">
    <location>
        <begin position="346"/>
        <end position="413"/>
    </location>
</feature>
<dbReference type="InterPro" id="IPR039448">
    <property type="entry name" value="Beta_helix"/>
</dbReference>
<evidence type="ECO:0000256" key="2">
    <source>
        <dbReference type="ARBA" id="ARBA00001271"/>
    </source>
</evidence>
<keyword evidence="3" id="KW-0732">Signal</keyword>
<dbReference type="SUPFAM" id="SSF51126">
    <property type="entry name" value="Pectin lyase-like"/>
    <property type="match status" value="1"/>
</dbReference>
<evidence type="ECO:0000256" key="3">
    <source>
        <dbReference type="ARBA" id="ARBA00022729"/>
    </source>
</evidence>
<proteinExistence type="predicted"/>
<name>A0A6C2UD74_9BACT</name>
<dbReference type="Pfam" id="PF13229">
    <property type="entry name" value="Beta_helix"/>
    <property type="match status" value="1"/>
</dbReference>
<protein>
    <submittedName>
        <fullName evidence="10">Alpha-1,3-galactosidase B</fullName>
    </submittedName>
</protein>
<keyword evidence="6" id="KW-0326">Glycosidase</keyword>
<keyword evidence="11" id="KW-1185">Reference proteome</keyword>
<evidence type="ECO:0000256" key="4">
    <source>
        <dbReference type="ARBA" id="ARBA00022737"/>
    </source>
</evidence>
<keyword evidence="4" id="KW-0677">Repeat</keyword>
<evidence type="ECO:0000259" key="8">
    <source>
        <dbReference type="Pfam" id="PF23763"/>
    </source>
</evidence>
<dbReference type="InterPro" id="IPR057275">
    <property type="entry name" value="Beta-barrel_GLAA-B_I"/>
</dbReference>
<evidence type="ECO:0000256" key="6">
    <source>
        <dbReference type="ARBA" id="ARBA00023295"/>
    </source>
</evidence>
<evidence type="ECO:0000256" key="1">
    <source>
        <dbReference type="ARBA" id="ARBA00001255"/>
    </source>
</evidence>
<dbReference type="InterPro" id="IPR012334">
    <property type="entry name" value="Pectin_lyas_fold"/>
</dbReference>
<accession>A0A6C2UD74</accession>
<dbReference type="InterPro" id="IPR011050">
    <property type="entry name" value="Pectin_lyase_fold/virulence"/>
</dbReference>
<dbReference type="EMBL" id="CAAHFH010000001">
    <property type="protein sequence ID" value="VGO18100.1"/>
    <property type="molecule type" value="Genomic_DNA"/>
</dbReference>
<evidence type="ECO:0000313" key="10">
    <source>
        <dbReference type="EMBL" id="VGO18100.1"/>
    </source>
</evidence>
<sequence>MNARHTMRITRLMGAALLLTAYGAEALQVIKIKPESGDMTPVVRRVLEGASDSEVKLVFSKGTYRFLPDQAVSKFYHITNHDDGDKKIIFYVDGLDSIEIEGNGASFVFHGQCAPFIFQNCANVTMSNLTIDWDIPFLFQGEILAANASEGWFDARPLTEGYSWSFENGHVSFPNIDGFSFEEFGHTYAFNKETKDVAHGASAMRLRPSKIEERKGGILRFYQKIQKGKEPPVGAVFGSKGHVNRYAPAVYGKASSNLAMDGVVVHHALGMGFLFERSENITVKNGGVYLSEGTDRVISSIADATHFSNCKGHILLENLRIEGMMDDGTNVHGTHVSVEKAIDSKTLRIRLEHKQQQGNVFAEAGDDVWFIHQPSTRRAAVNKVVSVKKIDATFTDLTFKNDLPTATAPGDVLENKSWNPTVTVRGCSIGKHRARNLVFKTPLKTVVENNRFISSDLASILFRGETSSWFESGAVEDVLIQNNHFTLCNHGGAEQAVLYITPRHGKNFNQDEPYDKNIRFINNTIETFDNRIIWADRADGLVIKGNTIRQTKDYEPLHPNAPVFEFTNCRNVELVGNTIEGSYPEMIRADRTSRATMTVKDNTGL</sequence>
<evidence type="ECO:0000256" key="5">
    <source>
        <dbReference type="ARBA" id="ARBA00022801"/>
    </source>
</evidence>